<protein>
    <submittedName>
        <fullName evidence="1">Uncharacterized protein</fullName>
    </submittedName>
</protein>
<dbReference type="OrthoDB" id="2572148at2"/>
<name>A0A2U8DP80_9CLOT</name>
<sequence>MSISLALIPLALAVRGIMGKERFEEMAEASQVKVKTNFKDEEELVSVLRKAGFDAVKWGDIIKTDINDEKEFFFWEFIDGKWTASFGKYNSKESVAELIKKIEKTAGRKILVTNSNVNTDSLELKSYPTSFKDENLLMKTLYDYGVNYSKQNYGIINCSLGSHSFKLIPNKDSFYMIQIENKDDLKDIFMNLNNLDEDYRRNVQNNTYENLKSKVEEKGYKIESEEIMEDNSIVITINI</sequence>
<gene>
    <name evidence="1" type="ORF">B9W14_08860</name>
</gene>
<organism evidence="1 2">
    <name type="scientific">Clostridium drakei</name>
    <dbReference type="NCBI Taxonomy" id="332101"/>
    <lineage>
        <taxon>Bacteria</taxon>
        <taxon>Bacillati</taxon>
        <taxon>Bacillota</taxon>
        <taxon>Clostridia</taxon>
        <taxon>Eubacteriales</taxon>
        <taxon>Clostridiaceae</taxon>
        <taxon>Clostridium</taxon>
    </lineage>
</organism>
<keyword evidence="2" id="KW-1185">Reference proteome</keyword>
<dbReference type="AlphaFoldDB" id="A0A2U8DP80"/>
<dbReference type="EMBL" id="CP020953">
    <property type="protein sequence ID" value="AWI04597.1"/>
    <property type="molecule type" value="Genomic_DNA"/>
</dbReference>
<accession>A0A2U8DP80</accession>
<dbReference type="RefSeq" id="WP_032078063.1">
    <property type="nucleotide sequence ID" value="NZ_CP020953.1"/>
</dbReference>
<evidence type="ECO:0000313" key="1">
    <source>
        <dbReference type="EMBL" id="AWI04597.1"/>
    </source>
</evidence>
<evidence type="ECO:0000313" key="2">
    <source>
        <dbReference type="Proteomes" id="UP000244910"/>
    </source>
</evidence>
<reference evidence="2" key="1">
    <citation type="submission" date="2017-04" db="EMBL/GenBank/DDBJ databases">
        <authorList>
            <person name="Song Y."/>
            <person name="Cho B.-K."/>
        </authorList>
    </citation>
    <scope>NUCLEOTIDE SEQUENCE [LARGE SCALE GENOMIC DNA]</scope>
    <source>
        <strain evidence="2">SL1</strain>
    </source>
</reference>
<dbReference type="KEGG" id="cdrk:B9W14_08860"/>
<proteinExistence type="predicted"/>
<dbReference type="Proteomes" id="UP000244910">
    <property type="component" value="Chromosome"/>
</dbReference>